<dbReference type="EMBL" id="LAZR01025729">
    <property type="protein sequence ID" value="KKL70986.1"/>
    <property type="molecule type" value="Genomic_DNA"/>
</dbReference>
<comment type="caution">
    <text evidence="1">The sequence shown here is derived from an EMBL/GenBank/DDBJ whole genome shotgun (WGS) entry which is preliminary data.</text>
</comment>
<sequence>MSVLPWDSTRISCNMRGFTKEGMIYIRWYGPKRRNIHPEEYKAFPEKDLDAVVERNRARLHNKTKTHR</sequence>
<reference evidence="1" key="1">
    <citation type="journal article" date="2015" name="Nature">
        <title>Complex archaea that bridge the gap between prokaryotes and eukaryotes.</title>
        <authorList>
            <person name="Spang A."/>
            <person name="Saw J.H."/>
            <person name="Jorgensen S.L."/>
            <person name="Zaremba-Niedzwiedzka K."/>
            <person name="Martijn J."/>
            <person name="Lind A.E."/>
            <person name="van Eijk R."/>
            <person name="Schleper C."/>
            <person name="Guy L."/>
            <person name="Ettema T.J."/>
        </authorList>
    </citation>
    <scope>NUCLEOTIDE SEQUENCE</scope>
</reference>
<gene>
    <name evidence="1" type="ORF">LCGC14_2099430</name>
</gene>
<name>A0A0F9EXL2_9ZZZZ</name>
<protein>
    <submittedName>
        <fullName evidence="1">Uncharacterized protein</fullName>
    </submittedName>
</protein>
<accession>A0A0F9EXL2</accession>
<organism evidence="1">
    <name type="scientific">marine sediment metagenome</name>
    <dbReference type="NCBI Taxonomy" id="412755"/>
    <lineage>
        <taxon>unclassified sequences</taxon>
        <taxon>metagenomes</taxon>
        <taxon>ecological metagenomes</taxon>
    </lineage>
</organism>
<dbReference type="AlphaFoldDB" id="A0A0F9EXL2"/>
<evidence type="ECO:0000313" key="1">
    <source>
        <dbReference type="EMBL" id="KKL70986.1"/>
    </source>
</evidence>
<proteinExistence type="predicted"/>